<organism evidence="1 2">
    <name type="scientific">Candidozyma pseudohaemuli</name>
    <dbReference type="NCBI Taxonomy" id="418784"/>
    <lineage>
        <taxon>Eukaryota</taxon>
        <taxon>Fungi</taxon>
        <taxon>Dikarya</taxon>
        <taxon>Ascomycota</taxon>
        <taxon>Saccharomycotina</taxon>
        <taxon>Pichiomycetes</taxon>
        <taxon>Metschnikowiaceae</taxon>
        <taxon>Candidozyma</taxon>
    </lineage>
</organism>
<reference evidence="1 2" key="1">
    <citation type="submission" date="2018-03" db="EMBL/GenBank/DDBJ databases">
        <title>Candida pseudohaemulonii genome assembly and annotation.</title>
        <authorList>
            <person name="Munoz J.F."/>
            <person name="Gade L.G."/>
            <person name="Chow N.A."/>
            <person name="Litvintseva A.P."/>
            <person name="Loparev V.N."/>
            <person name="Cuomo C.A."/>
        </authorList>
    </citation>
    <scope>NUCLEOTIDE SEQUENCE [LARGE SCALE GENOMIC DNA]</scope>
    <source>
        <strain evidence="1 2">B12108</strain>
    </source>
</reference>
<accession>A0A2P7YIL1</accession>
<dbReference type="GeneID" id="36567680"/>
<dbReference type="Proteomes" id="UP000241107">
    <property type="component" value="Unassembled WGS sequence"/>
</dbReference>
<dbReference type="AlphaFoldDB" id="A0A2P7YIL1"/>
<keyword evidence="2" id="KW-1185">Reference proteome</keyword>
<sequence length="449" mass="50963">MISVPDTPVSDTSLVASTSVNLLPIRRLLHSSSRLKESVIHLNRLVASPDHDALLRVRHVAVDYSRDFRGHGVVPGSRIIAKTTQPNNTDFLPSDKLFIFPVSACWIHSPDDPCQNCLFLLHTDFSRYESHKKFPCLRDFVYGHTIDGGLQDFIKVPKPQLSLLKIPSLVSLHDCCFLTDISLPFYSYCKDHLLGMLAKEPQARVLVILNDATREANDCLLVINHLDLEHLFVTFVDMERLRKNPALVLNDYANEFHHVLVFAPGADAIRAALAMSINTKLASTKLRYSVALFGANADARLSRMPEDKTIHRVKLTYKDKFLMEELISTLSTFSNSSTKSKKPLRSMSMGTLSSSDLVTEEDVTRKKLRFKKEAEVVKQPRTHISWLFCDDDYKLCTEEESECPSRCHSTADINRLLRQGCQTRRVFYTNRPACQRKMNAFIFASDQMS</sequence>
<comment type="caution">
    <text evidence="1">The sequence shown here is derived from an EMBL/GenBank/DDBJ whole genome shotgun (WGS) entry which is preliminary data.</text>
</comment>
<name>A0A2P7YIL1_9ASCO</name>
<dbReference type="RefSeq" id="XP_024712283.1">
    <property type="nucleotide sequence ID" value="XM_024859614.1"/>
</dbReference>
<dbReference type="OrthoDB" id="4082978at2759"/>
<proteinExistence type="predicted"/>
<dbReference type="VEuPathDB" id="FungiDB:C7M61_004292"/>
<dbReference type="Gene3D" id="3.90.180.10">
    <property type="entry name" value="Medium-chain alcohol dehydrogenases, catalytic domain"/>
    <property type="match status" value="1"/>
</dbReference>
<dbReference type="EMBL" id="PYFQ01000013">
    <property type="protein sequence ID" value="PSK35810.1"/>
    <property type="molecule type" value="Genomic_DNA"/>
</dbReference>
<evidence type="ECO:0000313" key="1">
    <source>
        <dbReference type="EMBL" id="PSK35810.1"/>
    </source>
</evidence>
<protein>
    <submittedName>
        <fullName evidence="1">Uncharacterized protein</fullName>
    </submittedName>
</protein>
<gene>
    <name evidence="1" type="ORF">C7M61_004292</name>
</gene>
<evidence type="ECO:0000313" key="2">
    <source>
        <dbReference type="Proteomes" id="UP000241107"/>
    </source>
</evidence>